<keyword evidence="3" id="KW-1003">Cell membrane</keyword>
<evidence type="ECO:0000256" key="1">
    <source>
        <dbReference type="ARBA" id="ARBA00004251"/>
    </source>
</evidence>
<evidence type="ECO:0000313" key="13">
    <source>
        <dbReference type="EMBL" id="KAK4493418.1"/>
    </source>
</evidence>
<dbReference type="InterPro" id="IPR003591">
    <property type="entry name" value="Leu-rich_rpt_typical-subtyp"/>
</dbReference>
<dbReference type="PANTHER" id="PTHR48063:SF98">
    <property type="entry name" value="LRR RECEPTOR-LIKE SERINE_THREONINE-PROTEIN KINASE FLS2"/>
    <property type="match status" value="1"/>
</dbReference>
<evidence type="ECO:0000256" key="8">
    <source>
        <dbReference type="ARBA" id="ARBA00022989"/>
    </source>
</evidence>
<comment type="similarity">
    <text evidence="2">Belongs to the RLP family.</text>
</comment>
<keyword evidence="8 11" id="KW-1133">Transmembrane helix</keyword>
<dbReference type="EMBL" id="JAYDYQ010000296">
    <property type="protein sequence ID" value="KAK4493418.1"/>
    <property type="molecule type" value="Genomic_DNA"/>
</dbReference>
<dbReference type="PRINTS" id="PR00019">
    <property type="entry name" value="LEURICHRPT"/>
</dbReference>
<dbReference type="SUPFAM" id="SSF52047">
    <property type="entry name" value="RNI-like"/>
    <property type="match status" value="1"/>
</dbReference>
<keyword evidence="9 11" id="KW-0472">Membrane</keyword>
<evidence type="ECO:0000256" key="7">
    <source>
        <dbReference type="ARBA" id="ARBA00022737"/>
    </source>
</evidence>
<dbReference type="Gene3D" id="3.80.10.10">
    <property type="entry name" value="Ribonuclease Inhibitor"/>
    <property type="match status" value="4"/>
</dbReference>
<evidence type="ECO:0000256" key="9">
    <source>
        <dbReference type="ARBA" id="ARBA00023136"/>
    </source>
</evidence>
<feature type="transmembrane region" description="Helical" evidence="11">
    <location>
        <begin position="894"/>
        <end position="916"/>
    </location>
</feature>
<protein>
    <recommendedName>
        <fullName evidence="12">Disease resistance R13L4/SHOC-2-like LRR domain-containing protein</fullName>
    </recommendedName>
</protein>
<dbReference type="Pfam" id="PF13855">
    <property type="entry name" value="LRR_8"/>
    <property type="match status" value="2"/>
</dbReference>
<evidence type="ECO:0000256" key="2">
    <source>
        <dbReference type="ARBA" id="ARBA00009592"/>
    </source>
</evidence>
<dbReference type="SUPFAM" id="SSF52058">
    <property type="entry name" value="L domain-like"/>
    <property type="match status" value="2"/>
</dbReference>
<evidence type="ECO:0000256" key="10">
    <source>
        <dbReference type="ARBA" id="ARBA00023180"/>
    </source>
</evidence>
<dbReference type="SMART" id="SM00369">
    <property type="entry name" value="LRR_TYP"/>
    <property type="match status" value="9"/>
</dbReference>
<comment type="caution">
    <text evidence="13">The sequence shown here is derived from an EMBL/GenBank/DDBJ whole genome shotgun (WGS) entry which is preliminary data.</text>
</comment>
<dbReference type="InterPro" id="IPR055414">
    <property type="entry name" value="LRR_R13L4/SHOC2-like"/>
</dbReference>
<keyword evidence="6" id="KW-0732">Signal</keyword>
<gene>
    <name evidence="13" type="ORF">RD792_017679</name>
</gene>
<evidence type="ECO:0000256" key="4">
    <source>
        <dbReference type="ARBA" id="ARBA00022614"/>
    </source>
</evidence>
<dbReference type="InterPro" id="IPR046956">
    <property type="entry name" value="RLP23-like"/>
</dbReference>
<evidence type="ECO:0000259" key="12">
    <source>
        <dbReference type="Pfam" id="PF23598"/>
    </source>
</evidence>
<dbReference type="Pfam" id="PF23598">
    <property type="entry name" value="LRR_14"/>
    <property type="match status" value="1"/>
</dbReference>
<keyword evidence="7" id="KW-0677">Repeat</keyword>
<dbReference type="InterPro" id="IPR001611">
    <property type="entry name" value="Leu-rich_rpt"/>
</dbReference>
<dbReference type="InterPro" id="IPR032675">
    <property type="entry name" value="LRR_dom_sf"/>
</dbReference>
<keyword evidence="10" id="KW-0325">Glycoprotein</keyword>
<evidence type="ECO:0000256" key="11">
    <source>
        <dbReference type="SAM" id="Phobius"/>
    </source>
</evidence>
<dbReference type="PANTHER" id="PTHR48063">
    <property type="entry name" value="LRR RECEPTOR-LIKE KINASE"/>
    <property type="match status" value="1"/>
</dbReference>
<evidence type="ECO:0000256" key="5">
    <source>
        <dbReference type="ARBA" id="ARBA00022692"/>
    </source>
</evidence>
<evidence type="ECO:0000256" key="6">
    <source>
        <dbReference type="ARBA" id="ARBA00022729"/>
    </source>
</evidence>
<keyword evidence="4" id="KW-0433">Leucine-rich repeat</keyword>
<dbReference type="Pfam" id="PF00560">
    <property type="entry name" value="LRR_1"/>
    <property type="match status" value="7"/>
</dbReference>
<reference evidence="13 14" key="1">
    <citation type="journal article" date="2023" name="bioRxiv">
        <title>Genome report: Whole genome sequence and annotation of Penstemon davidsonii.</title>
        <authorList>
            <person name="Ostevik K.L."/>
            <person name="Alabady M."/>
            <person name="Zhang M."/>
            <person name="Rausher M.D."/>
        </authorList>
    </citation>
    <scope>NUCLEOTIDE SEQUENCE [LARGE SCALE GENOMIC DNA]</scope>
    <source>
        <strain evidence="13">DNT005</strain>
        <tissue evidence="13">Whole leaf</tissue>
    </source>
</reference>
<proteinExistence type="inferred from homology"/>
<comment type="subcellular location">
    <subcellularLocation>
        <location evidence="1">Cell membrane</location>
        <topology evidence="1">Single-pass type I membrane protein</topology>
    </subcellularLocation>
</comment>
<organism evidence="13 14">
    <name type="scientific">Penstemon davidsonii</name>
    <dbReference type="NCBI Taxonomy" id="160366"/>
    <lineage>
        <taxon>Eukaryota</taxon>
        <taxon>Viridiplantae</taxon>
        <taxon>Streptophyta</taxon>
        <taxon>Embryophyta</taxon>
        <taxon>Tracheophyta</taxon>
        <taxon>Spermatophyta</taxon>
        <taxon>Magnoliopsida</taxon>
        <taxon>eudicotyledons</taxon>
        <taxon>Gunneridae</taxon>
        <taxon>Pentapetalae</taxon>
        <taxon>asterids</taxon>
        <taxon>lamiids</taxon>
        <taxon>Lamiales</taxon>
        <taxon>Plantaginaceae</taxon>
        <taxon>Cheloneae</taxon>
        <taxon>Penstemon</taxon>
    </lineage>
</organism>
<dbReference type="Proteomes" id="UP001291926">
    <property type="component" value="Unassembled WGS sequence"/>
</dbReference>
<keyword evidence="5 11" id="KW-0812">Transmembrane</keyword>
<name>A0ABR0DWU4_9LAMI</name>
<feature type="domain" description="Disease resistance R13L4/SHOC-2-like LRR" evidence="12">
    <location>
        <begin position="31"/>
        <end position="202"/>
    </location>
</feature>
<evidence type="ECO:0000313" key="14">
    <source>
        <dbReference type="Proteomes" id="UP001291926"/>
    </source>
</evidence>
<keyword evidence="14" id="KW-1185">Reference proteome</keyword>
<evidence type="ECO:0000256" key="3">
    <source>
        <dbReference type="ARBA" id="ARBA00022475"/>
    </source>
</evidence>
<sequence length="947" mass="106215">MWEGVVCNNWTGHVLQLHLQNDTESGGLQGELNPSLLNLKHLRYIDLSRNNFTEPIPNFIGSFRNLEYLDLSNAGFYGNIPHTLGNLSSLRTLSLAWLMDCNVDNNIEWLSGLSHLEQLNMNSVNLSKATNWVQVMNKLPSLVELNLGGCSLQHNSMALLDEVNFTSLAILDLSRNQFESVVPRWIFQLNNLTYLDLSLNSFKGLFNSSISNSTTKLQYINISFNNFNSTIPEWIYTCKRLKYLSIQYCGLHGSILNVVGNLTSLIELHLEGNMLSGKIPSEITKLCKMRILELYENNFQGEISGTFGNMSNCFLGSLETLNLRRNQLSGHLTDQFGDFKRLQTLDLYKNLLSGPLPPMINLGLLSSLTHLCLGFNKFTGNIPESFGQLYNLKALSVENNMMEGIVSESHFANLTNLSYLTASGNHLTLEVEPNWIPPFKLYVLQLGSWNLCSSQIPTWIETQKNYIFDLDLSDTGISFNVPNWFWEIFSLNLSRNQLHGNIPIDLIFGPKVIDLSSNRFNGSLPRVAYSVIELDLSNNSFSEGISHFLCDTTGDQTYQLSILHLGGNLLSGELPANDVCWMTWSSLQYLNIGSNNMSGSIPDSIGLLENLESLNMDNNSLSGQIPSSIQSCKNLIKIDLSDNKLVGSLASSLMGIISLSKLRFLITRSNKLSGEIPSEICQLNLLQVLDLSNNIISGNVPKCVDNFTTMATKIWSADYPAKVIDYSNFIRRNFFESASIATKGSELHYDSTLYLVTNIDLSRNNMSGEIPKQINSLAELRSLNLSENHFTGLIPDGIGHMKQLESLDLSRNSLSGEIPNNITALSSLNYMNLSYNNLIGRIPESTQLQSLNASSFIGNKLCGPPLKNGCSNDHAPRYKEKDDDDGGKTWEIDWFYIFLTLGYVVGFSVVCNTLIFNKSWRDAYFEWLENMWNKLCVYTNRKWFGSG</sequence>
<accession>A0ABR0DWU4</accession>